<evidence type="ECO:0000313" key="2">
    <source>
        <dbReference type="EMBL" id="VDO80731.1"/>
    </source>
</evidence>
<feature type="compositionally biased region" description="Acidic residues" evidence="1">
    <location>
        <begin position="22"/>
        <end position="32"/>
    </location>
</feature>
<reference evidence="4" key="2">
    <citation type="submission" date="2019-09" db="UniProtKB">
        <authorList>
            <consortium name="WormBaseParasite"/>
        </authorList>
    </citation>
    <scope>IDENTIFICATION</scope>
</reference>
<dbReference type="WBParaSite" id="HPBE_0000944601-mRNA-1">
    <property type="protein sequence ID" value="HPBE_0000944601-mRNA-1"/>
    <property type="gene ID" value="HPBE_0000944601"/>
</dbReference>
<feature type="compositionally biased region" description="Basic and acidic residues" evidence="1">
    <location>
        <begin position="1"/>
        <end position="14"/>
    </location>
</feature>
<proteinExistence type="predicted"/>
<evidence type="ECO:0000313" key="3">
    <source>
        <dbReference type="Proteomes" id="UP000050761"/>
    </source>
</evidence>
<dbReference type="EMBL" id="UZAH01026440">
    <property type="protein sequence ID" value="VDO80731.1"/>
    <property type="molecule type" value="Genomic_DNA"/>
</dbReference>
<feature type="region of interest" description="Disordered" evidence="1">
    <location>
        <begin position="1"/>
        <end position="51"/>
    </location>
</feature>
<dbReference type="OrthoDB" id="5853592at2759"/>
<evidence type="ECO:0000256" key="1">
    <source>
        <dbReference type="SAM" id="MobiDB-lite"/>
    </source>
</evidence>
<keyword evidence="3" id="KW-1185">Reference proteome</keyword>
<accession>A0A3P7Y183</accession>
<protein>
    <submittedName>
        <fullName evidence="4">COMM domain-containing protein</fullName>
    </submittedName>
</protein>
<gene>
    <name evidence="2" type="ORF">HPBE_LOCUS9447</name>
</gene>
<dbReference type="Proteomes" id="UP000050761">
    <property type="component" value="Unassembled WGS sequence"/>
</dbReference>
<name>A0A183FPC2_HELPZ</name>
<dbReference type="AlphaFoldDB" id="A0A183FPC2"/>
<accession>A0A183FPC2</accession>
<organism evidence="3 4">
    <name type="scientific">Heligmosomoides polygyrus</name>
    <name type="common">Parasitic roundworm</name>
    <dbReference type="NCBI Taxonomy" id="6339"/>
    <lineage>
        <taxon>Eukaryota</taxon>
        <taxon>Metazoa</taxon>
        <taxon>Ecdysozoa</taxon>
        <taxon>Nematoda</taxon>
        <taxon>Chromadorea</taxon>
        <taxon>Rhabditida</taxon>
        <taxon>Rhabditina</taxon>
        <taxon>Rhabditomorpha</taxon>
        <taxon>Strongyloidea</taxon>
        <taxon>Heligmosomidae</taxon>
        <taxon>Heligmosomoides</taxon>
    </lineage>
</organism>
<sequence>MQGGDDGGRQRCKEATTAAGSTEDESGDEDLNDREPKDDSEGSTNDSQSRDTVIHSSSLYRLLLWINLAPDPMFPPLALTGSSEWEHFHSSGCQWICLWTLYIVVRLDSEDVLKTSFNVRRDLEDALHTSFYVQDVLKTSSNVRKDSEDVLKVSFNVRRDLEDALKTSFNLRRDSE</sequence>
<reference evidence="2 3" key="1">
    <citation type="submission" date="2018-11" db="EMBL/GenBank/DDBJ databases">
        <authorList>
            <consortium name="Pathogen Informatics"/>
        </authorList>
    </citation>
    <scope>NUCLEOTIDE SEQUENCE [LARGE SCALE GENOMIC DNA]</scope>
</reference>
<evidence type="ECO:0000313" key="4">
    <source>
        <dbReference type="WBParaSite" id="HPBE_0000944601-mRNA-1"/>
    </source>
</evidence>